<feature type="compositionally biased region" description="Basic and acidic residues" evidence="1">
    <location>
        <begin position="187"/>
        <end position="202"/>
    </location>
</feature>
<dbReference type="EMBL" id="QKWP01000898">
    <property type="protein sequence ID" value="RIB13717.1"/>
    <property type="molecule type" value="Genomic_DNA"/>
</dbReference>
<feature type="compositionally biased region" description="Polar residues" evidence="1">
    <location>
        <begin position="177"/>
        <end position="186"/>
    </location>
</feature>
<proteinExistence type="predicted"/>
<organism evidence="2 3">
    <name type="scientific">Gigaspora rosea</name>
    <dbReference type="NCBI Taxonomy" id="44941"/>
    <lineage>
        <taxon>Eukaryota</taxon>
        <taxon>Fungi</taxon>
        <taxon>Fungi incertae sedis</taxon>
        <taxon>Mucoromycota</taxon>
        <taxon>Glomeromycotina</taxon>
        <taxon>Glomeromycetes</taxon>
        <taxon>Diversisporales</taxon>
        <taxon>Gigasporaceae</taxon>
        <taxon>Gigaspora</taxon>
    </lineage>
</organism>
<feature type="region of interest" description="Disordered" evidence="1">
    <location>
        <begin position="177"/>
        <end position="202"/>
    </location>
</feature>
<reference evidence="2 3" key="1">
    <citation type="submission" date="2018-06" db="EMBL/GenBank/DDBJ databases">
        <title>Comparative genomics reveals the genomic features of Rhizophagus irregularis, R. cerebriforme, R. diaphanum and Gigaspora rosea, and their symbiotic lifestyle signature.</title>
        <authorList>
            <person name="Morin E."/>
            <person name="San Clemente H."/>
            <person name="Chen E.C.H."/>
            <person name="De La Providencia I."/>
            <person name="Hainaut M."/>
            <person name="Kuo A."/>
            <person name="Kohler A."/>
            <person name="Murat C."/>
            <person name="Tang N."/>
            <person name="Roy S."/>
            <person name="Loubradou J."/>
            <person name="Henrissat B."/>
            <person name="Grigoriev I.V."/>
            <person name="Corradi N."/>
            <person name="Roux C."/>
            <person name="Martin F.M."/>
        </authorList>
    </citation>
    <scope>NUCLEOTIDE SEQUENCE [LARGE SCALE GENOMIC DNA]</scope>
    <source>
        <strain evidence="2 3">DAOM 194757</strain>
    </source>
</reference>
<feature type="compositionally biased region" description="Polar residues" evidence="1">
    <location>
        <begin position="105"/>
        <end position="119"/>
    </location>
</feature>
<feature type="region of interest" description="Disordered" evidence="1">
    <location>
        <begin position="79"/>
        <end position="119"/>
    </location>
</feature>
<dbReference type="OrthoDB" id="2392087at2759"/>
<evidence type="ECO:0000313" key="3">
    <source>
        <dbReference type="Proteomes" id="UP000266673"/>
    </source>
</evidence>
<name>A0A397UX20_9GLOM</name>
<sequence>MATVSNNQNMDKDHIARVKPGSTAMGGVGFGANTEEDKDHMAQIPQQSSTSLEGVGTNPLKGMDDKDLARISQQIYEGGDAAPVKADDPPVQKSTIGSAKDIVGSATSSVRDTVGSATSSVRDTVGATTASVKDTVGSTTSSVKDTVGAATTTVKDTVNAAIGATIEAVKGTYDTIVGSNTPNDANKNQKVEDDSGETKVPK</sequence>
<evidence type="ECO:0000313" key="2">
    <source>
        <dbReference type="EMBL" id="RIB13717.1"/>
    </source>
</evidence>
<accession>A0A397UX20</accession>
<keyword evidence="3" id="KW-1185">Reference proteome</keyword>
<gene>
    <name evidence="2" type="ORF">C2G38_2197122</name>
</gene>
<evidence type="ECO:0000256" key="1">
    <source>
        <dbReference type="SAM" id="MobiDB-lite"/>
    </source>
</evidence>
<feature type="region of interest" description="Disordered" evidence="1">
    <location>
        <begin position="1"/>
        <end position="64"/>
    </location>
</feature>
<protein>
    <submittedName>
        <fullName evidence="2">Uncharacterized protein</fullName>
    </submittedName>
</protein>
<dbReference type="Gene3D" id="1.20.120.20">
    <property type="entry name" value="Apolipoprotein"/>
    <property type="match status" value="1"/>
</dbReference>
<dbReference type="Proteomes" id="UP000266673">
    <property type="component" value="Unassembled WGS sequence"/>
</dbReference>
<dbReference type="AlphaFoldDB" id="A0A397UX20"/>
<comment type="caution">
    <text evidence="2">The sequence shown here is derived from an EMBL/GenBank/DDBJ whole genome shotgun (WGS) entry which is preliminary data.</text>
</comment>